<accession>A0A485LBT6</accession>
<feature type="domain" description="PDZ" evidence="2">
    <location>
        <begin position="363"/>
        <end position="435"/>
    </location>
</feature>
<evidence type="ECO:0000313" key="5">
    <source>
        <dbReference type="Proteomes" id="UP000332933"/>
    </source>
</evidence>
<sequence length="547" mass="59296">MRRRSSSASLLAGFAQLDCSITHRVKRAHTAEDAGRISNLIQYPYKNPVPRLNTRHRMSDDSHDRGGDARDGMDGRLTPPSTIYSIGSNFSDEIDTQGVMVSFRDGSQILVPPSSAPSSIQSSDGRDSVIVIKVQWFSQKLGLLLENVKNRSIVKDLLPEMDLASNPDLAQLQRGDELVSIVDESTILLGFDATVRRLGTVAKPAMLHFRRFTRPDQPSSSPIRPSNASTLRSSQSSSAVSVPPAPKGHQDTRVLMFEDSFVESLVSTFLAPIQSMPPTDSELSWGVPSGSSMPIMSLHGPSSLDSADDDMTDHRPWGIPSSSPLVASDFDVDDARAGQGRSEIFPLSTDTHKVCTMIKWAGEPLGIALQKADSGDLEVKFCTGDGLAASFDCLAPGDILVSVANVPMKAFGLATCLDFLHAAQKPVPMLFWRRVESVVPPPAPKTLGPEAWTVQWRGIDPWGLSLKHFYCHKHLVLVVSALASDGAFGKLSVGDRLVAINDVPVDELGLDTTMQVLMHQAADSTASAKAAPPLYLTFHLQDRPWMV</sequence>
<feature type="domain" description="PDZ" evidence="2">
    <location>
        <begin position="460"/>
        <end position="534"/>
    </location>
</feature>
<dbReference type="EMBL" id="VJMH01006435">
    <property type="protein sequence ID" value="KAF0689579.1"/>
    <property type="molecule type" value="Genomic_DNA"/>
</dbReference>
<proteinExistence type="predicted"/>
<evidence type="ECO:0000256" key="1">
    <source>
        <dbReference type="SAM" id="MobiDB-lite"/>
    </source>
</evidence>
<dbReference type="AlphaFoldDB" id="A0A485LBT6"/>
<dbReference type="InterPro" id="IPR036034">
    <property type="entry name" value="PDZ_sf"/>
</dbReference>
<feature type="compositionally biased region" description="Low complexity" evidence="1">
    <location>
        <begin position="226"/>
        <end position="242"/>
    </location>
</feature>
<keyword evidence="5" id="KW-1185">Reference proteome</keyword>
<dbReference type="Proteomes" id="UP000332933">
    <property type="component" value="Unassembled WGS sequence"/>
</dbReference>
<evidence type="ECO:0000313" key="4">
    <source>
        <dbReference type="EMBL" id="VFT95724.1"/>
    </source>
</evidence>
<dbReference type="Gene3D" id="2.30.42.10">
    <property type="match status" value="1"/>
</dbReference>
<evidence type="ECO:0000313" key="3">
    <source>
        <dbReference type="EMBL" id="KAF0689579.1"/>
    </source>
</evidence>
<reference evidence="3" key="2">
    <citation type="submission" date="2019-06" db="EMBL/GenBank/DDBJ databases">
        <title>Genomics analysis of Aphanomyces spp. identifies a new class of oomycete effector associated with host adaptation.</title>
        <authorList>
            <person name="Gaulin E."/>
        </authorList>
    </citation>
    <scope>NUCLEOTIDE SEQUENCE</scope>
    <source>
        <strain evidence="3">CBS 578.67</strain>
    </source>
</reference>
<dbReference type="SMART" id="SM00228">
    <property type="entry name" value="PDZ"/>
    <property type="match status" value="2"/>
</dbReference>
<name>A0A485LBT6_9STRA</name>
<reference evidence="4 5" key="1">
    <citation type="submission" date="2019-03" db="EMBL/GenBank/DDBJ databases">
        <authorList>
            <person name="Gaulin E."/>
            <person name="Dumas B."/>
        </authorList>
    </citation>
    <scope>NUCLEOTIDE SEQUENCE [LARGE SCALE GENOMIC DNA]</scope>
    <source>
        <strain evidence="4">CBS 568.67</strain>
    </source>
</reference>
<feature type="region of interest" description="Disordered" evidence="1">
    <location>
        <begin position="212"/>
        <end position="250"/>
    </location>
</feature>
<feature type="compositionally biased region" description="Basic and acidic residues" evidence="1">
    <location>
        <begin position="57"/>
        <end position="74"/>
    </location>
</feature>
<evidence type="ECO:0000259" key="2">
    <source>
        <dbReference type="SMART" id="SM00228"/>
    </source>
</evidence>
<dbReference type="SUPFAM" id="SSF50156">
    <property type="entry name" value="PDZ domain-like"/>
    <property type="match status" value="2"/>
</dbReference>
<feature type="region of interest" description="Disordered" evidence="1">
    <location>
        <begin position="48"/>
        <end position="79"/>
    </location>
</feature>
<gene>
    <name evidence="4" type="primary">Aste57867_18998</name>
    <name evidence="3" type="ORF">As57867_018934</name>
    <name evidence="4" type="ORF">ASTE57867_18998</name>
</gene>
<organism evidence="4 5">
    <name type="scientific">Aphanomyces stellatus</name>
    <dbReference type="NCBI Taxonomy" id="120398"/>
    <lineage>
        <taxon>Eukaryota</taxon>
        <taxon>Sar</taxon>
        <taxon>Stramenopiles</taxon>
        <taxon>Oomycota</taxon>
        <taxon>Saprolegniomycetes</taxon>
        <taxon>Saprolegniales</taxon>
        <taxon>Verrucalvaceae</taxon>
        <taxon>Aphanomyces</taxon>
    </lineage>
</organism>
<dbReference type="EMBL" id="CAADRA010006456">
    <property type="protein sequence ID" value="VFT95724.1"/>
    <property type="molecule type" value="Genomic_DNA"/>
</dbReference>
<protein>
    <submittedName>
        <fullName evidence="4">Aste57867_18998 protein</fullName>
    </submittedName>
</protein>
<dbReference type="OrthoDB" id="65789at2759"/>
<dbReference type="InterPro" id="IPR001478">
    <property type="entry name" value="PDZ"/>
</dbReference>